<dbReference type="EMBL" id="LAVV01006666">
    <property type="protein sequence ID" value="KNZ58857.1"/>
    <property type="molecule type" value="Genomic_DNA"/>
</dbReference>
<evidence type="ECO:0000313" key="2">
    <source>
        <dbReference type="EMBL" id="KNZ58857.1"/>
    </source>
</evidence>
<keyword evidence="1" id="KW-0812">Transmembrane</keyword>
<dbReference type="STRING" id="27349.A0A0L6VE87"/>
<comment type="caution">
    <text evidence="2">The sequence shown here is derived from an EMBL/GenBank/DDBJ whole genome shotgun (WGS) entry which is preliminary data.</text>
</comment>
<organism evidence="2 3">
    <name type="scientific">Puccinia sorghi</name>
    <dbReference type="NCBI Taxonomy" id="27349"/>
    <lineage>
        <taxon>Eukaryota</taxon>
        <taxon>Fungi</taxon>
        <taxon>Dikarya</taxon>
        <taxon>Basidiomycota</taxon>
        <taxon>Pucciniomycotina</taxon>
        <taxon>Pucciniomycetes</taxon>
        <taxon>Pucciniales</taxon>
        <taxon>Pucciniaceae</taxon>
        <taxon>Puccinia</taxon>
    </lineage>
</organism>
<protein>
    <submittedName>
        <fullName evidence="2">Uncharacterized protein</fullName>
    </submittedName>
</protein>
<keyword evidence="1" id="KW-1133">Transmembrane helix</keyword>
<accession>A0A0L6VE87</accession>
<evidence type="ECO:0000256" key="1">
    <source>
        <dbReference type="SAM" id="Phobius"/>
    </source>
</evidence>
<dbReference type="Proteomes" id="UP000037035">
    <property type="component" value="Unassembled WGS sequence"/>
</dbReference>
<gene>
    <name evidence="2" type="ORF">VP01_1846g1</name>
</gene>
<reference evidence="2 3" key="1">
    <citation type="submission" date="2015-08" db="EMBL/GenBank/DDBJ databases">
        <title>Next Generation Sequencing and Analysis of the Genome of Puccinia sorghi L Schw, the Causal Agent of Maize Common Rust.</title>
        <authorList>
            <person name="Rochi L."/>
            <person name="Burguener G."/>
            <person name="Darino M."/>
            <person name="Turjanski A."/>
            <person name="Kreff E."/>
            <person name="Dieguez M.J."/>
            <person name="Sacco F."/>
        </authorList>
    </citation>
    <scope>NUCLEOTIDE SEQUENCE [LARGE SCALE GENOMIC DNA]</scope>
    <source>
        <strain evidence="2 3">RO10H11247</strain>
    </source>
</reference>
<name>A0A0L6VE87_9BASI</name>
<dbReference type="VEuPathDB" id="FungiDB:VP01_1846g1"/>
<dbReference type="AlphaFoldDB" id="A0A0L6VE87"/>
<evidence type="ECO:0000313" key="3">
    <source>
        <dbReference type="Proteomes" id="UP000037035"/>
    </source>
</evidence>
<feature type="transmembrane region" description="Helical" evidence="1">
    <location>
        <begin position="35"/>
        <end position="52"/>
    </location>
</feature>
<feature type="transmembrane region" description="Helical" evidence="1">
    <location>
        <begin position="407"/>
        <end position="433"/>
    </location>
</feature>
<keyword evidence="3" id="KW-1185">Reference proteome</keyword>
<feature type="transmembrane region" description="Helical" evidence="1">
    <location>
        <begin position="12"/>
        <end position="29"/>
    </location>
</feature>
<keyword evidence="1" id="KW-0472">Membrane</keyword>
<sequence>MIETRLGRKKTMILSALGTSLGIVAFLKIQSDIGIKISSMLISVMATILYSLRFKHPLKKFATPWYLDAVIYGKKTFIAPSYLHNIRKSRVEVILAKKFNVSSICPASSRPQVFFVGHNLIFIVISGCILSQKVFNCVTFLDRIYLIVFGRVGLSTLSCSCVVFSHLSPPPSILPISHRAVKPSPRFCIEIPSLKALLKPQLVTKSLFHFSRRQNVLERAVPDLNLRGETPIDSRLNALDILVNRLNRSATLSWRQWRHFFGTIYRSRDIRNPQLFSNNRSFLGISACQLQAVEQVFFLQCMSAKNTILINQMGDKILARVKKTNGQRTCNNDVIMRGSALNKKAKESNPFEAPVYAKDKGERTYARKDCLRKGVQQFLNLSLVGGYMSRMLINYEKWGKICLPYTAFSFFFLLSAFPFSCLLTISHFCFFCNFQKIHSCFVLKFPILFLEIFDMLIAVQLISIVFIQLFFKFKFLCGETNQIKQDMVEFIIVRYLHSFPKLEIFIGEYINHLENGTIRLNEKDLITIEGGSSVPKHVRKHDCVGISHSHSILCLYFSGPVTALCYLSFHLFSFYSLLSFHSFTFFT</sequence>
<feature type="transmembrane region" description="Helical" evidence="1">
    <location>
        <begin position="445"/>
        <end position="471"/>
    </location>
</feature>
<proteinExistence type="predicted"/>
<dbReference type="OrthoDB" id="4139357at2759"/>